<evidence type="ECO:0000313" key="3">
    <source>
        <dbReference type="Proteomes" id="UP000317178"/>
    </source>
</evidence>
<organism evidence="2 3">
    <name type="scientific">Polystyrenella longa</name>
    <dbReference type="NCBI Taxonomy" id="2528007"/>
    <lineage>
        <taxon>Bacteria</taxon>
        <taxon>Pseudomonadati</taxon>
        <taxon>Planctomycetota</taxon>
        <taxon>Planctomycetia</taxon>
        <taxon>Planctomycetales</taxon>
        <taxon>Planctomycetaceae</taxon>
        <taxon>Polystyrenella</taxon>
    </lineage>
</organism>
<proteinExistence type="predicted"/>
<dbReference type="KEGG" id="plon:Pla110_16190"/>
<evidence type="ECO:0000259" key="1">
    <source>
        <dbReference type="Pfam" id="PF08308"/>
    </source>
</evidence>
<dbReference type="EMBL" id="CP036281">
    <property type="protein sequence ID" value="QDU79899.1"/>
    <property type="molecule type" value="Genomic_DNA"/>
</dbReference>
<dbReference type="InterPro" id="IPR013229">
    <property type="entry name" value="PEGA"/>
</dbReference>
<dbReference type="Proteomes" id="UP000317178">
    <property type="component" value="Chromosome"/>
</dbReference>
<gene>
    <name evidence="2" type="ORF">Pla110_16190</name>
</gene>
<protein>
    <submittedName>
        <fullName evidence="2">PEGA domain protein</fullName>
    </submittedName>
</protein>
<sequence length="149" mass="17005">MPLTVHSQPVRTSRLRRMAVGAVLGCLLVTMGSGCVFRRMTIESDPPGALAKVDGKEVGYTPCSFSFLYYGTREIQLLKDGYQTLTVMQKVQTPWYQWPGIEFLADNFSPQKITDRQTFRYTMQRQQVPPSNELIQRGRSFRSQAEFGQ</sequence>
<dbReference type="AlphaFoldDB" id="A0A518CL02"/>
<accession>A0A518CL02</accession>
<name>A0A518CL02_9PLAN</name>
<reference evidence="2 3" key="1">
    <citation type="submission" date="2019-02" db="EMBL/GenBank/DDBJ databases">
        <title>Deep-cultivation of Planctomycetes and their phenomic and genomic characterization uncovers novel biology.</title>
        <authorList>
            <person name="Wiegand S."/>
            <person name="Jogler M."/>
            <person name="Boedeker C."/>
            <person name="Pinto D."/>
            <person name="Vollmers J."/>
            <person name="Rivas-Marin E."/>
            <person name="Kohn T."/>
            <person name="Peeters S.H."/>
            <person name="Heuer A."/>
            <person name="Rast P."/>
            <person name="Oberbeckmann S."/>
            <person name="Bunk B."/>
            <person name="Jeske O."/>
            <person name="Meyerdierks A."/>
            <person name="Storesund J.E."/>
            <person name="Kallscheuer N."/>
            <person name="Luecker S."/>
            <person name="Lage O.M."/>
            <person name="Pohl T."/>
            <person name="Merkel B.J."/>
            <person name="Hornburger P."/>
            <person name="Mueller R.-W."/>
            <person name="Bruemmer F."/>
            <person name="Labrenz M."/>
            <person name="Spormann A.M."/>
            <person name="Op den Camp H."/>
            <person name="Overmann J."/>
            <person name="Amann R."/>
            <person name="Jetten M.S.M."/>
            <person name="Mascher T."/>
            <person name="Medema M.H."/>
            <person name="Devos D.P."/>
            <person name="Kaster A.-K."/>
            <person name="Ovreas L."/>
            <person name="Rohde M."/>
            <person name="Galperin M.Y."/>
            <person name="Jogler C."/>
        </authorList>
    </citation>
    <scope>NUCLEOTIDE SEQUENCE [LARGE SCALE GENOMIC DNA]</scope>
    <source>
        <strain evidence="2 3">Pla110</strain>
    </source>
</reference>
<dbReference type="Pfam" id="PF08308">
    <property type="entry name" value="PEGA"/>
    <property type="match status" value="1"/>
</dbReference>
<evidence type="ECO:0000313" key="2">
    <source>
        <dbReference type="EMBL" id="QDU79899.1"/>
    </source>
</evidence>
<dbReference type="RefSeq" id="WP_231742949.1">
    <property type="nucleotide sequence ID" value="NZ_CP036281.1"/>
</dbReference>
<keyword evidence="3" id="KW-1185">Reference proteome</keyword>
<feature type="domain" description="PEGA" evidence="1">
    <location>
        <begin position="40"/>
        <end position="86"/>
    </location>
</feature>